<evidence type="ECO:0000313" key="2">
    <source>
        <dbReference type="Proteomes" id="UP000782312"/>
    </source>
</evidence>
<dbReference type="EMBL" id="JACPUR010000001">
    <property type="protein sequence ID" value="MBI3126042.1"/>
    <property type="molecule type" value="Genomic_DNA"/>
</dbReference>
<organism evidence="1 2">
    <name type="scientific">Tectimicrobiota bacterium</name>
    <dbReference type="NCBI Taxonomy" id="2528274"/>
    <lineage>
        <taxon>Bacteria</taxon>
        <taxon>Pseudomonadati</taxon>
        <taxon>Nitrospinota/Tectimicrobiota group</taxon>
        <taxon>Candidatus Tectimicrobiota</taxon>
    </lineage>
</organism>
<dbReference type="Proteomes" id="UP000782312">
    <property type="component" value="Unassembled WGS sequence"/>
</dbReference>
<comment type="caution">
    <text evidence="1">The sequence shown here is derived from an EMBL/GenBank/DDBJ whole genome shotgun (WGS) entry which is preliminary data.</text>
</comment>
<protein>
    <submittedName>
        <fullName evidence="1">Uncharacterized protein</fullName>
    </submittedName>
</protein>
<accession>A0A932MM02</accession>
<gene>
    <name evidence="1" type="ORF">HYZ11_00370</name>
</gene>
<dbReference type="AlphaFoldDB" id="A0A932MM02"/>
<proteinExistence type="predicted"/>
<evidence type="ECO:0000313" key="1">
    <source>
        <dbReference type="EMBL" id="MBI3126042.1"/>
    </source>
</evidence>
<dbReference type="SUPFAM" id="SSF53756">
    <property type="entry name" value="UDP-Glycosyltransferase/glycogen phosphorylase"/>
    <property type="match status" value="1"/>
</dbReference>
<name>A0A932MM02_UNCTE</name>
<reference evidence="1" key="1">
    <citation type="submission" date="2020-07" db="EMBL/GenBank/DDBJ databases">
        <title>Huge and variable diversity of episymbiotic CPR bacteria and DPANN archaea in groundwater ecosystems.</title>
        <authorList>
            <person name="He C.Y."/>
            <person name="Keren R."/>
            <person name="Whittaker M."/>
            <person name="Farag I.F."/>
            <person name="Doudna J."/>
            <person name="Cate J.H.D."/>
            <person name="Banfield J.F."/>
        </authorList>
    </citation>
    <scope>NUCLEOTIDE SEQUENCE</scope>
    <source>
        <strain evidence="1">NC_groundwater_763_Ag_S-0.2um_68_21</strain>
    </source>
</reference>
<sequence length="659" mass="73173">MSILFVFDGSSSPAVALPALGNASAVTLLPLTGNWRSIRQVEDAMKSSGHEVCTLDAARRVDAQVERLCRVLPDWVGRCAGLKIKGKSLAEWLELPDGEGSAFWLGPMAEKNPLKTNSFLLMAQALAVEEELRAGRYVACLVALDSHLLRTSVRTAAELQGVRFEAIGGPSPFKAALRRWTAERGFLAAGAGLLQILWRALLVRFILRRRRPSLGPGAEALMVTYFPYLEVKAAARGEFRNKYFLPLQDLARQDDISLAWLLIFIYVEGGSFAEAARTARRLAEGGLRLAFLEEFLGFPQMLALIGTWMARLRLYFRLCAHFPGALAEALEAPVCVPMAENLLRRTFYGLEAVRGLFAYHAFREALSSADLPTVCIYLYEMQGWEAALNVQARSARPPVRTMGYQHTSVGRNDVFYRPTKVKEVGAFGPPLPERILSNGNFPYSLLKEWGYPDVAVVESLRQLPLEKRMAESLPPRGERPVLLVASSIERTETAALLSLIEEARPRLGAWRIVLKGHPSMPLDSFLREMGVDAAGAGYEIGRGDISRWLREADVALVPTSSVAVEALAYGCEVFVPIFASVFVMNPLSGNEDLGWKVHSPDELVAALGEFLKKGGRRSLEEKRAFVRDYWCIDPALSRWERVLEEEVRAPRERARRISA</sequence>